<gene>
    <name evidence="2" type="ORF">M0813_15523</name>
</gene>
<name>A0ABQ8Z1H2_9EUKA</name>
<accession>A0ABQ8Z1H2</accession>
<dbReference type="EMBL" id="JAOAOG010000073">
    <property type="protein sequence ID" value="KAJ6250711.1"/>
    <property type="molecule type" value="Genomic_DNA"/>
</dbReference>
<dbReference type="Proteomes" id="UP001150062">
    <property type="component" value="Unassembled WGS sequence"/>
</dbReference>
<proteinExistence type="predicted"/>
<comment type="caution">
    <text evidence="2">The sequence shown here is derived from an EMBL/GenBank/DDBJ whole genome shotgun (WGS) entry which is preliminary data.</text>
</comment>
<evidence type="ECO:0000313" key="2">
    <source>
        <dbReference type="EMBL" id="KAJ6250711.1"/>
    </source>
</evidence>
<keyword evidence="1" id="KW-1133">Transmembrane helix</keyword>
<feature type="transmembrane region" description="Helical" evidence="1">
    <location>
        <begin position="42"/>
        <end position="63"/>
    </location>
</feature>
<protein>
    <submittedName>
        <fullName evidence="2">Uncharacterized protein</fullName>
    </submittedName>
</protein>
<reference evidence="2" key="1">
    <citation type="submission" date="2022-08" db="EMBL/GenBank/DDBJ databases">
        <title>Novel sulfate-reducing endosymbionts in the free-living metamonad Anaeramoeba.</title>
        <authorList>
            <person name="Jerlstrom-Hultqvist J."/>
            <person name="Cepicka I."/>
            <person name="Gallot-Lavallee L."/>
            <person name="Salas-Leiva D."/>
            <person name="Curtis B.A."/>
            <person name="Zahonova K."/>
            <person name="Pipaliya S."/>
            <person name="Dacks J."/>
            <person name="Roger A.J."/>
        </authorList>
    </citation>
    <scope>NUCLEOTIDE SEQUENCE</scope>
    <source>
        <strain evidence="2">Schooner1</strain>
    </source>
</reference>
<keyword evidence="3" id="KW-1185">Reference proteome</keyword>
<sequence length="99" mass="11501">MVLNTTSIAVLTTIFVLQFNKLEGKFTEEADKIRKSNKKIKLLAFHLPFILIRGNCTFFWRAVGNMTGHSTLLYELGFRLYGKFKDLLLTFYPCEECNK</sequence>
<evidence type="ECO:0000256" key="1">
    <source>
        <dbReference type="SAM" id="Phobius"/>
    </source>
</evidence>
<keyword evidence="1" id="KW-0812">Transmembrane</keyword>
<keyword evidence="1" id="KW-0472">Membrane</keyword>
<evidence type="ECO:0000313" key="3">
    <source>
        <dbReference type="Proteomes" id="UP001150062"/>
    </source>
</evidence>
<organism evidence="2 3">
    <name type="scientific">Anaeramoeba flamelloides</name>
    <dbReference type="NCBI Taxonomy" id="1746091"/>
    <lineage>
        <taxon>Eukaryota</taxon>
        <taxon>Metamonada</taxon>
        <taxon>Anaeramoebidae</taxon>
        <taxon>Anaeramoeba</taxon>
    </lineage>
</organism>